<name>A0A0F6SEC5_9BACT</name>
<evidence type="ECO:0000256" key="14">
    <source>
        <dbReference type="ARBA" id="ARBA00049077"/>
    </source>
</evidence>
<evidence type="ECO:0000256" key="7">
    <source>
        <dbReference type="ARBA" id="ARBA00022490"/>
    </source>
</evidence>
<keyword evidence="7" id="KW-0963">Cytoplasm</keyword>
<dbReference type="GO" id="GO:0005524">
    <property type="term" value="F:ATP binding"/>
    <property type="evidence" value="ECO:0007669"/>
    <property type="project" value="UniProtKB-KW"/>
</dbReference>
<dbReference type="GO" id="GO:0004055">
    <property type="term" value="F:argininosuccinate synthase activity"/>
    <property type="evidence" value="ECO:0007669"/>
    <property type="project" value="UniProtKB-EC"/>
</dbReference>
<evidence type="ECO:0000256" key="13">
    <source>
        <dbReference type="ARBA" id="ARBA00029916"/>
    </source>
</evidence>
<dbReference type="KEGG" id="samy:DB32_002103"/>
<dbReference type="Gene3D" id="3.90.1260.10">
    <property type="entry name" value="Argininosuccinate synthetase, chain A, domain 2"/>
    <property type="match status" value="1"/>
</dbReference>
<comment type="similarity">
    <text evidence="3">Belongs to the argininosuccinate synthase family. Type 2 subfamily.</text>
</comment>
<feature type="domain" description="Arginosuccinate synthase-like N-terminal" evidence="15">
    <location>
        <begin position="14"/>
        <end position="182"/>
    </location>
</feature>
<dbReference type="NCBIfam" id="NF003779">
    <property type="entry name" value="PRK05370.1"/>
    <property type="match status" value="1"/>
</dbReference>
<evidence type="ECO:0000256" key="10">
    <source>
        <dbReference type="ARBA" id="ARBA00022605"/>
    </source>
</evidence>
<comment type="pathway">
    <text evidence="2">Amino-acid biosynthesis; L-arginine biosynthesis; L-arginine from L-ornithine and carbamoyl phosphate: step 2/3.</text>
</comment>
<proteinExistence type="inferred from homology"/>
<evidence type="ECO:0000256" key="4">
    <source>
        <dbReference type="ARBA" id="ARBA00011881"/>
    </source>
</evidence>
<comment type="catalytic activity">
    <reaction evidence="14">
        <text>L-citrulline + L-aspartate + ATP = 2-(N(omega)-L-arginino)succinate + AMP + diphosphate + H(+)</text>
        <dbReference type="Rhea" id="RHEA:10932"/>
        <dbReference type="ChEBI" id="CHEBI:15378"/>
        <dbReference type="ChEBI" id="CHEBI:29991"/>
        <dbReference type="ChEBI" id="CHEBI:30616"/>
        <dbReference type="ChEBI" id="CHEBI:33019"/>
        <dbReference type="ChEBI" id="CHEBI:57472"/>
        <dbReference type="ChEBI" id="CHEBI:57743"/>
        <dbReference type="ChEBI" id="CHEBI:456215"/>
        <dbReference type="EC" id="6.3.4.5"/>
    </reaction>
</comment>
<keyword evidence="11" id="KW-0547">Nucleotide-binding</keyword>
<dbReference type="EC" id="6.3.4.5" evidence="5"/>
<dbReference type="GO" id="GO:0000050">
    <property type="term" value="P:urea cycle"/>
    <property type="evidence" value="ECO:0007669"/>
    <property type="project" value="TreeGrafter"/>
</dbReference>
<gene>
    <name evidence="17" type="ORF">DB32_002103</name>
</gene>
<organism evidence="17 18">
    <name type="scientific">Sandaracinus amylolyticus</name>
    <dbReference type="NCBI Taxonomy" id="927083"/>
    <lineage>
        <taxon>Bacteria</taxon>
        <taxon>Pseudomonadati</taxon>
        <taxon>Myxococcota</taxon>
        <taxon>Polyangia</taxon>
        <taxon>Polyangiales</taxon>
        <taxon>Sandaracinaceae</taxon>
        <taxon>Sandaracinus</taxon>
    </lineage>
</organism>
<dbReference type="UniPathway" id="UPA00068">
    <property type="reaction ID" value="UER00113"/>
</dbReference>
<evidence type="ECO:0000256" key="12">
    <source>
        <dbReference type="ARBA" id="ARBA00022840"/>
    </source>
</evidence>
<evidence type="ECO:0000256" key="3">
    <source>
        <dbReference type="ARBA" id="ARBA00009088"/>
    </source>
</evidence>
<dbReference type="InterPro" id="IPR048268">
    <property type="entry name" value="Arginosuc_syn_C"/>
</dbReference>
<evidence type="ECO:0000259" key="16">
    <source>
        <dbReference type="Pfam" id="PF20979"/>
    </source>
</evidence>
<evidence type="ECO:0000256" key="6">
    <source>
        <dbReference type="ARBA" id="ARBA00014810"/>
    </source>
</evidence>
<reference evidence="17 18" key="1">
    <citation type="submission" date="2015-03" db="EMBL/GenBank/DDBJ databases">
        <title>Genome assembly of Sandaracinus amylolyticus DSM 53668.</title>
        <authorList>
            <person name="Sharma G."/>
            <person name="Subramanian S."/>
        </authorList>
    </citation>
    <scope>NUCLEOTIDE SEQUENCE [LARGE SCALE GENOMIC DNA]</scope>
    <source>
        <strain evidence="17 18">DSM 53668</strain>
    </source>
</reference>
<dbReference type="InterPro" id="IPR023434">
    <property type="entry name" value="Arginosuc_synth_type_1_subfam"/>
</dbReference>
<comment type="subunit">
    <text evidence="4">Homotetramer.</text>
</comment>
<dbReference type="Proteomes" id="UP000034883">
    <property type="component" value="Chromosome"/>
</dbReference>
<dbReference type="PANTHER" id="PTHR11587:SF2">
    <property type="entry name" value="ARGININOSUCCINATE SYNTHASE"/>
    <property type="match status" value="1"/>
</dbReference>
<dbReference type="Pfam" id="PF20979">
    <property type="entry name" value="Arginosuc_syn_C"/>
    <property type="match status" value="1"/>
</dbReference>
<evidence type="ECO:0000256" key="8">
    <source>
        <dbReference type="ARBA" id="ARBA00022571"/>
    </source>
</evidence>
<evidence type="ECO:0000313" key="17">
    <source>
        <dbReference type="EMBL" id="AKF04954.1"/>
    </source>
</evidence>
<dbReference type="InterPro" id="IPR024073">
    <property type="entry name" value="AS_multimer_C_tail"/>
</dbReference>
<dbReference type="InterPro" id="IPR024074">
    <property type="entry name" value="AS_cat/multimer_dom_body"/>
</dbReference>
<sequence>MSRIYRSLPPAGTKIGLAFSGGLDTRAAVAWMSRQGLDVHCYTADLAQPDEKDPREIPPIAMTHGAKLARLLDCREAMVREGLIAIQCGAFHLSVGGKKYFNTTPLGRAVTTTAIVRAMREDGVHVFGDGSTHKGNDIQRFYRYGILVDPELRIYKPWLDQAFVTAFGGRKEMSEYLESIGLPYKMGTEKAYSTDANVLGATHEAKDLERLDTGMHIVAPIMGVAHWKKDVAIEPETITVEYEAGMPVALNGKRFASAFELFVQCNEIGGRHGLGMSDQIENRVIDAKSRGIYEAPGMALLHIAYERLLSAIHNESTTDLYATLGRRLGRLLYEGKWFDPEAMMLKDGLTRWIAPAISGSVTLELRRGDDYTILETRAPYMAYDPDKLSMEKVEQPAFTPEDRIGALEMQNLNVGDNRALLLHWMDNVRKLGPGTAAPGSAATQLDKLLSDGD</sequence>
<dbReference type="InterPro" id="IPR014729">
    <property type="entry name" value="Rossmann-like_a/b/a_fold"/>
</dbReference>
<evidence type="ECO:0000256" key="1">
    <source>
        <dbReference type="ARBA" id="ARBA00004496"/>
    </source>
</evidence>
<dbReference type="Gene3D" id="3.40.50.620">
    <property type="entry name" value="HUPs"/>
    <property type="match status" value="1"/>
</dbReference>
<protein>
    <recommendedName>
        <fullName evidence="6">Argininosuccinate synthase</fullName>
        <ecNumber evidence="5">6.3.4.5</ecNumber>
    </recommendedName>
    <alternativeName>
        <fullName evidence="13">Citrulline--aspartate ligase</fullName>
    </alternativeName>
</protein>
<keyword evidence="9" id="KW-0436">Ligase</keyword>
<dbReference type="RefSeq" id="WP_053232242.1">
    <property type="nucleotide sequence ID" value="NZ_CP011125.1"/>
</dbReference>
<dbReference type="SUPFAM" id="SSF52402">
    <property type="entry name" value="Adenine nucleotide alpha hydrolases-like"/>
    <property type="match status" value="1"/>
</dbReference>
<comment type="subcellular location">
    <subcellularLocation>
        <location evidence="1">Cytoplasm</location>
    </subcellularLocation>
</comment>
<keyword evidence="8" id="KW-0055">Arginine biosynthesis</keyword>
<accession>A0A0F6SEC5</accession>
<feature type="domain" description="Arginosuccinate synthase C-terminal" evidence="16">
    <location>
        <begin position="192"/>
        <end position="413"/>
    </location>
</feature>
<evidence type="ECO:0000256" key="5">
    <source>
        <dbReference type="ARBA" id="ARBA00012286"/>
    </source>
</evidence>
<dbReference type="InterPro" id="IPR018223">
    <property type="entry name" value="Arginosuc_synth_CS"/>
</dbReference>
<dbReference type="CDD" id="cd01999">
    <property type="entry name" value="ASS"/>
    <property type="match status" value="1"/>
</dbReference>
<keyword evidence="12" id="KW-0067">ATP-binding</keyword>
<dbReference type="Pfam" id="PF00764">
    <property type="entry name" value="Arginosuc_synth"/>
    <property type="match status" value="1"/>
</dbReference>
<evidence type="ECO:0000256" key="9">
    <source>
        <dbReference type="ARBA" id="ARBA00022598"/>
    </source>
</evidence>
<dbReference type="GO" id="GO:0000053">
    <property type="term" value="P:argininosuccinate metabolic process"/>
    <property type="evidence" value="ECO:0007669"/>
    <property type="project" value="TreeGrafter"/>
</dbReference>
<dbReference type="InterPro" id="IPR048267">
    <property type="entry name" value="Arginosuc_syn_N"/>
</dbReference>
<dbReference type="STRING" id="927083.DB32_002103"/>
<dbReference type="GO" id="GO:0042803">
    <property type="term" value="F:protein homodimerization activity"/>
    <property type="evidence" value="ECO:0007669"/>
    <property type="project" value="InterPro"/>
</dbReference>
<keyword evidence="10" id="KW-0028">Amino-acid biosynthesis</keyword>
<dbReference type="GO" id="GO:0006526">
    <property type="term" value="P:L-arginine biosynthetic process"/>
    <property type="evidence" value="ECO:0007669"/>
    <property type="project" value="UniProtKB-UniPathway"/>
</dbReference>
<dbReference type="PROSITE" id="PS00565">
    <property type="entry name" value="ARGININOSUCCIN_SYN_2"/>
    <property type="match status" value="1"/>
</dbReference>
<dbReference type="PANTHER" id="PTHR11587">
    <property type="entry name" value="ARGININOSUCCINATE SYNTHASE"/>
    <property type="match status" value="1"/>
</dbReference>
<evidence type="ECO:0000259" key="15">
    <source>
        <dbReference type="Pfam" id="PF00764"/>
    </source>
</evidence>
<keyword evidence="18" id="KW-1185">Reference proteome</keyword>
<dbReference type="NCBIfam" id="TIGR00032">
    <property type="entry name" value="argG"/>
    <property type="match status" value="1"/>
</dbReference>
<dbReference type="Gene3D" id="1.10.287.400">
    <property type="match status" value="1"/>
</dbReference>
<evidence type="ECO:0000313" key="18">
    <source>
        <dbReference type="Proteomes" id="UP000034883"/>
    </source>
</evidence>
<dbReference type="InterPro" id="IPR001518">
    <property type="entry name" value="Arginosuc_synth"/>
</dbReference>
<dbReference type="SUPFAM" id="SSF69864">
    <property type="entry name" value="Argininosuccinate synthetase, C-terminal domain"/>
    <property type="match status" value="1"/>
</dbReference>
<dbReference type="AlphaFoldDB" id="A0A0F6SEC5"/>
<dbReference type="GO" id="GO:0005737">
    <property type="term" value="C:cytoplasm"/>
    <property type="evidence" value="ECO:0007669"/>
    <property type="project" value="UniProtKB-SubCell"/>
</dbReference>
<evidence type="ECO:0000256" key="11">
    <source>
        <dbReference type="ARBA" id="ARBA00022741"/>
    </source>
</evidence>
<dbReference type="OrthoDB" id="9801641at2"/>
<dbReference type="EMBL" id="CP011125">
    <property type="protein sequence ID" value="AKF04954.1"/>
    <property type="molecule type" value="Genomic_DNA"/>
</dbReference>
<evidence type="ECO:0000256" key="2">
    <source>
        <dbReference type="ARBA" id="ARBA00004967"/>
    </source>
</evidence>